<dbReference type="PANTHER" id="PTHR45957:SF1">
    <property type="entry name" value="ANAPHASE-PROMOTING COMPLEX SUBUNIT 2"/>
    <property type="match status" value="1"/>
</dbReference>
<dbReference type="SMART" id="SM00182">
    <property type="entry name" value="CULLIN"/>
    <property type="match status" value="1"/>
</dbReference>
<accession>A0A151Z979</accession>
<comment type="similarity">
    <text evidence="7">Belongs to the cullin family.</text>
</comment>
<dbReference type="InterPro" id="IPR036390">
    <property type="entry name" value="WH_DNA-bd_sf"/>
</dbReference>
<dbReference type="Pfam" id="PF25773">
    <property type="entry name" value="TPR_ANAPC2"/>
    <property type="match status" value="1"/>
</dbReference>
<evidence type="ECO:0000256" key="5">
    <source>
        <dbReference type="ARBA" id="ARBA00022786"/>
    </source>
</evidence>
<dbReference type="SUPFAM" id="SSF46785">
    <property type="entry name" value="Winged helix' DNA-binding domain"/>
    <property type="match status" value="1"/>
</dbReference>
<dbReference type="Gene3D" id="1.10.10.10">
    <property type="entry name" value="Winged helix-like DNA-binding domain superfamily/Winged helix DNA-binding domain"/>
    <property type="match status" value="1"/>
</dbReference>
<dbReference type="PANTHER" id="PTHR45957">
    <property type="entry name" value="ANAPHASE-PROMOTING COMPLEX SUBUNIT 2"/>
    <property type="match status" value="1"/>
</dbReference>
<dbReference type="SMART" id="SM01013">
    <property type="entry name" value="APC2"/>
    <property type="match status" value="1"/>
</dbReference>
<evidence type="ECO:0000256" key="4">
    <source>
        <dbReference type="ARBA" id="ARBA00022776"/>
    </source>
</evidence>
<feature type="domain" description="Cullin family profile" evidence="8">
    <location>
        <begin position="431"/>
        <end position="618"/>
    </location>
</feature>
<keyword evidence="10" id="KW-1185">Reference proteome</keyword>
<dbReference type="InterPro" id="IPR057975">
    <property type="entry name" value="TPR_ANAPC2"/>
</dbReference>
<dbReference type="GO" id="GO:0070979">
    <property type="term" value="P:protein K11-linked ubiquitination"/>
    <property type="evidence" value="ECO:0007669"/>
    <property type="project" value="TreeGrafter"/>
</dbReference>
<evidence type="ECO:0000256" key="2">
    <source>
        <dbReference type="ARBA" id="ARBA00016068"/>
    </source>
</evidence>
<dbReference type="Pfam" id="PF26557">
    <property type="entry name" value="Cullin_AB"/>
    <property type="match status" value="1"/>
</dbReference>
<dbReference type="InterPro" id="IPR014786">
    <property type="entry name" value="ANAPC2_C"/>
</dbReference>
<reference evidence="9 10" key="1">
    <citation type="submission" date="2015-12" db="EMBL/GenBank/DDBJ databases">
        <title>Dictyostelia acquired genes for synthesis and detection of signals that induce cell-type specialization by lateral gene transfer from prokaryotes.</title>
        <authorList>
            <person name="Gloeckner G."/>
            <person name="Schaap P."/>
        </authorList>
    </citation>
    <scope>NUCLEOTIDE SEQUENCE [LARGE SCALE GENOMIC DNA]</scope>
    <source>
        <strain evidence="9 10">TK</strain>
    </source>
</reference>
<name>A0A151Z979_TIELA</name>
<dbReference type="Proteomes" id="UP000076078">
    <property type="component" value="Unassembled WGS sequence"/>
</dbReference>
<evidence type="ECO:0000259" key="8">
    <source>
        <dbReference type="PROSITE" id="PS50069"/>
    </source>
</evidence>
<sequence>MIDIIKEYFRNSISTGFWKYFSDCKLEMLLNSKTTITNDSNQLMMIYQQFTVSIDYLYQVYIYFERNLEFLYQHLPNASLEFRYYLEKLQNLLMNSITLRSSTDTMTFRKILYMFFEKDFKSFIKLKEQVYKGDQEDEEEDEEDDLELSIQDIDLKESLFITLCRKLHRLNIINLSEDIFTEILYKKIFQYIEEKCQGNYEERFLDDTLQFCNNVLFKWLSMIILSGGQPQESDQLFKQWKTRFEFSIYENFAQQRVLELFSMIMHYPSSRPALEDLGVCFQKIPIRQVLIQHLSSVIGQRLLQPGAQTTDIISQYISTIQSLRIIDPSGSLIQTVGRPIKQYLAQREDTIRCIVSIFTDDTNELHKEFMNFRDNDTAELQEEESTILEYDHYLDDLDDQGNFEKSLQWVPLNNDNFNTNKKSSDDMFDNLVQIYESLDLFVNEYRSMLSERLLSAENHFDNALVEKEITNLELLKLRFGENSLHQCEIMVKDMTDSKRLNNLIHKEMGSVNKGVYETLILSELFWPSSALKDTLEPFKYPKEIIAQMGLFSKEYERVKAPRKLINRYDFGRVELELVMENGNTKEFTVSPIQASIISLFSSEGGDSESQVKLTLDQMCSALECKNKEQVRKKLQFWIANQVVKEVNGVYQLNVKDSSDTVSMAEVVDGDYVHGDSDEDTDSEDDVIIVEEQEEEKSVSEKEKEEKMRVIENFIIGMLTNFKVLTLDRIHNMLTMFNSEQYSSTQQELKQFLLKLINEEKIELNNTEYKIKN</sequence>
<evidence type="ECO:0000313" key="9">
    <source>
        <dbReference type="EMBL" id="KYQ90483.1"/>
    </source>
</evidence>
<keyword evidence="5" id="KW-0833">Ubl conjugation pathway</keyword>
<dbReference type="GO" id="GO:0031625">
    <property type="term" value="F:ubiquitin protein ligase binding"/>
    <property type="evidence" value="ECO:0007669"/>
    <property type="project" value="InterPro"/>
</dbReference>
<dbReference type="SUPFAM" id="SSF75632">
    <property type="entry name" value="Cullin homology domain"/>
    <property type="match status" value="1"/>
</dbReference>
<dbReference type="GO" id="GO:0005680">
    <property type="term" value="C:anaphase-promoting complex"/>
    <property type="evidence" value="ECO:0007669"/>
    <property type="project" value="TreeGrafter"/>
</dbReference>
<gene>
    <name evidence="9" type="ORF">DLAC_09109</name>
</gene>
<evidence type="ECO:0000313" key="10">
    <source>
        <dbReference type="Proteomes" id="UP000076078"/>
    </source>
</evidence>
<dbReference type="OMA" id="AAKWQES"/>
<dbReference type="InterPro" id="IPR059120">
    <property type="entry name" value="Cullin-like_AB"/>
</dbReference>
<dbReference type="EMBL" id="LODT01000037">
    <property type="protein sequence ID" value="KYQ90483.1"/>
    <property type="molecule type" value="Genomic_DNA"/>
</dbReference>
<comment type="caution">
    <text evidence="9">The sequence shown here is derived from an EMBL/GenBank/DDBJ whole genome shotgun (WGS) entry which is preliminary data.</text>
</comment>
<dbReference type="InterPro" id="IPR036388">
    <property type="entry name" value="WH-like_DNA-bd_sf"/>
</dbReference>
<protein>
    <recommendedName>
        <fullName evidence="2">Anaphase-promoting complex subunit 2</fullName>
    </recommendedName>
</protein>
<evidence type="ECO:0000256" key="1">
    <source>
        <dbReference type="ARBA" id="ARBA00004906"/>
    </source>
</evidence>
<comment type="pathway">
    <text evidence="1">Protein modification; protein ubiquitination.</text>
</comment>
<dbReference type="GO" id="GO:0006511">
    <property type="term" value="P:ubiquitin-dependent protein catabolic process"/>
    <property type="evidence" value="ECO:0007669"/>
    <property type="project" value="InterPro"/>
</dbReference>
<dbReference type="Pfam" id="PF08672">
    <property type="entry name" value="ANAPC2"/>
    <property type="match status" value="1"/>
</dbReference>
<evidence type="ECO:0000256" key="3">
    <source>
        <dbReference type="ARBA" id="ARBA00022618"/>
    </source>
</evidence>
<proteinExistence type="inferred from homology"/>
<keyword evidence="4" id="KW-0498">Mitosis</keyword>
<dbReference type="OrthoDB" id="5581181at2759"/>
<organism evidence="9 10">
    <name type="scientific">Tieghemostelium lacteum</name>
    <name type="common">Slime mold</name>
    <name type="synonym">Dictyostelium lacteum</name>
    <dbReference type="NCBI Taxonomy" id="361077"/>
    <lineage>
        <taxon>Eukaryota</taxon>
        <taxon>Amoebozoa</taxon>
        <taxon>Evosea</taxon>
        <taxon>Eumycetozoa</taxon>
        <taxon>Dictyostelia</taxon>
        <taxon>Dictyosteliales</taxon>
        <taxon>Raperosteliaceae</taxon>
        <taxon>Tieghemostelium</taxon>
    </lineage>
</organism>
<dbReference type="AlphaFoldDB" id="A0A151Z979"/>
<dbReference type="FunCoup" id="A0A151Z979">
    <property type="interactions" value="616"/>
</dbReference>
<dbReference type="InterPro" id="IPR044554">
    <property type="entry name" value="ANAPC2"/>
</dbReference>
<dbReference type="Gene3D" id="3.30.230.130">
    <property type="entry name" value="Cullin, Chain C, Domain 2"/>
    <property type="match status" value="1"/>
</dbReference>
<dbReference type="UniPathway" id="UPA00143"/>
<dbReference type="STRING" id="361077.A0A151Z979"/>
<dbReference type="Gene3D" id="1.20.1310.10">
    <property type="entry name" value="Cullin Repeats"/>
    <property type="match status" value="1"/>
</dbReference>
<dbReference type="InterPro" id="IPR016158">
    <property type="entry name" value="Cullin_homology"/>
</dbReference>
<evidence type="ECO:0000256" key="7">
    <source>
        <dbReference type="PROSITE-ProRule" id="PRU00330"/>
    </source>
</evidence>
<dbReference type="InterPro" id="IPR036317">
    <property type="entry name" value="Cullin_homology_sf"/>
</dbReference>
<dbReference type="InParanoid" id="A0A151Z979"/>
<dbReference type="GO" id="GO:0007091">
    <property type="term" value="P:metaphase/anaphase transition of mitotic cell cycle"/>
    <property type="evidence" value="ECO:0007669"/>
    <property type="project" value="TreeGrafter"/>
</dbReference>
<keyword evidence="3" id="KW-0132">Cell division</keyword>
<keyword evidence="6" id="KW-0131">Cell cycle</keyword>
<evidence type="ECO:0000256" key="6">
    <source>
        <dbReference type="ARBA" id="ARBA00023306"/>
    </source>
</evidence>
<dbReference type="PROSITE" id="PS50069">
    <property type="entry name" value="CULLIN_2"/>
    <property type="match status" value="1"/>
</dbReference>